<dbReference type="RefSeq" id="WP_173735122.1">
    <property type="nucleotide sequence ID" value="NZ_JAJEQQ010000001.1"/>
</dbReference>
<gene>
    <name evidence="1" type="ORF">LKD40_00645</name>
</gene>
<evidence type="ECO:0000313" key="2">
    <source>
        <dbReference type="Proteomes" id="UP001198612"/>
    </source>
</evidence>
<name>A0AAW4W5A7_9FIRM</name>
<dbReference type="EMBL" id="JAJEQQ010000001">
    <property type="protein sequence ID" value="MCC2226332.1"/>
    <property type="molecule type" value="Genomic_DNA"/>
</dbReference>
<accession>A0AAW4W5A7</accession>
<proteinExistence type="predicted"/>
<organism evidence="1 2">
    <name type="scientific">Blautia fusiformis</name>
    <dbReference type="NCBI Taxonomy" id="2881264"/>
    <lineage>
        <taxon>Bacteria</taxon>
        <taxon>Bacillati</taxon>
        <taxon>Bacillota</taxon>
        <taxon>Clostridia</taxon>
        <taxon>Lachnospirales</taxon>
        <taxon>Lachnospiraceae</taxon>
        <taxon>Blautia</taxon>
    </lineage>
</organism>
<protein>
    <submittedName>
        <fullName evidence="1">Uncharacterized protein</fullName>
    </submittedName>
</protein>
<sequence>MVERIEDTCIRIRSEMNEWMDCIFIVSEEDAVRAEKVLQEAWDSYWEDGDGWCYGNYLEDKLINAGIAFDAYYSDTEG</sequence>
<reference evidence="1 2" key="1">
    <citation type="submission" date="2021-10" db="EMBL/GenBank/DDBJ databases">
        <title>Anaerobic single-cell dispensing facilitates the cultivation of human gut bacteria.</title>
        <authorList>
            <person name="Afrizal A."/>
        </authorList>
    </citation>
    <scope>NUCLEOTIDE SEQUENCE [LARGE SCALE GENOMIC DNA]</scope>
    <source>
        <strain evidence="1 2">CLA-AA-H217</strain>
    </source>
</reference>
<evidence type="ECO:0000313" key="1">
    <source>
        <dbReference type="EMBL" id="MCC2226332.1"/>
    </source>
</evidence>
<comment type="caution">
    <text evidence="1">The sequence shown here is derived from an EMBL/GenBank/DDBJ whole genome shotgun (WGS) entry which is preliminary data.</text>
</comment>
<dbReference type="AlphaFoldDB" id="A0AAW4W5A7"/>
<dbReference type="Proteomes" id="UP001198612">
    <property type="component" value="Unassembled WGS sequence"/>
</dbReference>
<keyword evidence="2" id="KW-1185">Reference proteome</keyword>